<dbReference type="PROSITE" id="PS50878">
    <property type="entry name" value="RT_POL"/>
    <property type="match status" value="1"/>
</dbReference>
<evidence type="ECO:0000259" key="2">
    <source>
        <dbReference type="PROSITE" id="PS50878"/>
    </source>
</evidence>
<gene>
    <name evidence="3" type="ORF">P4O66_001076</name>
</gene>
<dbReference type="EMBL" id="JAROKS010000015">
    <property type="protein sequence ID" value="KAK1795580.1"/>
    <property type="molecule type" value="Genomic_DNA"/>
</dbReference>
<accession>A0AAD8ZAI5</accession>
<comment type="caution">
    <text evidence="3">The sequence shown here is derived from an EMBL/GenBank/DDBJ whole genome shotgun (WGS) entry which is preliminary data.</text>
</comment>
<dbReference type="Proteomes" id="UP001239994">
    <property type="component" value="Unassembled WGS sequence"/>
</dbReference>
<dbReference type="AlphaFoldDB" id="A0AAD8ZAI5"/>
<sequence length="178" mass="19718">MLFIDFSSEINTIIPQHLIGKLSLLGLNISLCNWTLDFLTGRPQSVRIGSSTSNTTTLSTAAPQGSVLSPLLYTLLTHDCAAMHSSNYIKFADDMTVVGLISEDESAYREEVRELVCWCKVNNLHLNVDKTKEMLTSGEHGEITPHLPPPHLSMAPQWRPSRTPSSLVFTKWKTLPGP</sequence>
<feature type="region of interest" description="Disordered" evidence="1">
    <location>
        <begin position="141"/>
        <end position="163"/>
    </location>
</feature>
<keyword evidence="4" id="KW-1185">Reference proteome</keyword>
<dbReference type="PANTHER" id="PTHR33332">
    <property type="entry name" value="REVERSE TRANSCRIPTASE DOMAIN-CONTAINING PROTEIN"/>
    <property type="match status" value="1"/>
</dbReference>
<dbReference type="Pfam" id="PF00078">
    <property type="entry name" value="RVT_1"/>
    <property type="match status" value="1"/>
</dbReference>
<dbReference type="InterPro" id="IPR000477">
    <property type="entry name" value="RT_dom"/>
</dbReference>
<proteinExistence type="predicted"/>
<name>A0AAD8ZAI5_9TELE</name>
<dbReference type="InterPro" id="IPR043502">
    <property type="entry name" value="DNA/RNA_pol_sf"/>
</dbReference>
<evidence type="ECO:0000256" key="1">
    <source>
        <dbReference type="SAM" id="MobiDB-lite"/>
    </source>
</evidence>
<evidence type="ECO:0000313" key="3">
    <source>
        <dbReference type="EMBL" id="KAK1795580.1"/>
    </source>
</evidence>
<reference evidence="3" key="1">
    <citation type="submission" date="2023-03" db="EMBL/GenBank/DDBJ databases">
        <title>Electrophorus voltai genome.</title>
        <authorList>
            <person name="Bian C."/>
        </authorList>
    </citation>
    <scope>NUCLEOTIDE SEQUENCE</scope>
    <source>
        <strain evidence="3">CB-2022</strain>
        <tissue evidence="3">Muscle</tissue>
    </source>
</reference>
<evidence type="ECO:0000313" key="4">
    <source>
        <dbReference type="Proteomes" id="UP001239994"/>
    </source>
</evidence>
<organism evidence="3 4">
    <name type="scientific">Electrophorus voltai</name>
    <dbReference type="NCBI Taxonomy" id="2609070"/>
    <lineage>
        <taxon>Eukaryota</taxon>
        <taxon>Metazoa</taxon>
        <taxon>Chordata</taxon>
        <taxon>Craniata</taxon>
        <taxon>Vertebrata</taxon>
        <taxon>Euteleostomi</taxon>
        <taxon>Actinopterygii</taxon>
        <taxon>Neopterygii</taxon>
        <taxon>Teleostei</taxon>
        <taxon>Ostariophysi</taxon>
        <taxon>Gymnotiformes</taxon>
        <taxon>Gymnotoidei</taxon>
        <taxon>Gymnotidae</taxon>
        <taxon>Electrophorus</taxon>
    </lineage>
</organism>
<protein>
    <recommendedName>
        <fullName evidence="2">Reverse transcriptase domain-containing protein</fullName>
    </recommendedName>
</protein>
<feature type="domain" description="Reverse transcriptase" evidence="2">
    <location>
        <begin position="1"/>
        <end position="154"/>
    </location>
</feature>
<dbReference type="SUPFAM" id="SSF56672">
    <property type="entry name" value="DNA/RNA polymerases"/>
    <property type="match status" value="1"/>
</dbReference>